<dbReference type="EC" id="2.7.11.1" evidence="1"/>
<dbReference type="SMART" id="SM00220">
    <property type="entry name" value="S_TKc"/>
    <property type="match status" value="1"/>
</dbReference>
<name>A0A6A6U7A8_9PEZI</name>
<evidence type="ECO:0000313" key="12">
    <source>
        <dbReference type="Proteomes" id="UP000799302"/>
    </source>
</evidence>
<dbReference type="PROSITE" id="PS00108">
    <property type="entry name" value="PROTEIN_KINASE_ST"/>
    <property type="match status" value="1"/>
</dbReference>
<keyword evidence="6" id="KW-0067">ATP-binding</keyword>
<feature type="compositionally biased region" description="Pro residues" evidence="9">
    <location>
        <begin position="507"/>
        <end position="519"/>
    </location>
</feature>
<dbReference type="EMBL" id="MU004238">
    <property type="protein sequence ID" value="KAF2667183.1"/>
    <property type="molecule type" value="Genomic_DNA"/>
</dbReference>
<gene>
    <name evidence="11" type="ORF">BT63DRAFT_427584</name>
</gene>
<feature type="compositionally biased region" description="Basic and acidic residues" evidence="9">
    <location>
        <begin position="444"/>
        <end position="455"/>
    </location>
</feature>
<feature type="domain" description="Protein kinase" evidence="10">
    <location>
        <begin position="1"/>
        <end position="283"/>
    </location>
</feature>
<dbReference type="GO" id="GO:0005634">
    <property type="term" value="C:nucleus"/>
    <property type="evidence" value="ECO:0007669"/>
    <property type="project" value="TreeGrafter"/>
</dbReference>
<dbReference type="Pfam" id="PF00069">
    <property type="entry name" value="Pkinase"/>
    <property type="match status" value="1"/>
</dbReference>
<evidence type="ECO:0000256" key="4">
    <source>
        <dbReference type="ARBA" id="ARBA00022741"/>
    </source>
</evidence>
<feature type="region of interest" description="Disordered" evidence="9">
    <location>
        <begin position="404"/>
        <end position="519"/>
    </location>
</feature>
<evidence type="ECO:0000313" key="11">
    <source>
        <dbReference type="EMBL" id="KAF2667183.1"/>
    </source>
</evidence>
<reference evidence="11" key="1">
    <citation type="journal article" date="2020" name="Stud. Mycol.">
        <title>101 Dothideomycetes genomes: a test case for predicting lifestyles and emergence of pathogens.</title>
        <authorList>
            <person name="Haridas S."/>
            <person name="Albert R."/>
            <person name="Binder M."/>
            <person name="Bloem J."/>
            <person name="Labutti K."/>
            <person name="Salamov A."/>
            <person name="Andreopoulos B."/>
            <person name="Baker S."/>
            <person name="Barry K."/>
            <person name="Bills G."/>
            <person name="Bluhm B."/>
            <person name="Cannon C."/>
            <person name="Castanera R."/>
            <person name="Culley D."/>
            <person name="Daum C."/>
            <person name="Ezra D."/>
            <person name="Gonzalez J."/>
            <person name="Henrissat B."/>
            <person name="Kuo A."/>
            <person name="Liang C."/>
            <person name="Lipzen A."/>
            <person name="Lutzoni F."/>
            <person name="Magnuson J."/>
            <person name="Mondo S."/>
            <person name="Nolan M."/>
            <person name="Ohm R."/>
            <person name="Pangilinan J."/>
            <person name="Park H.-J."/>
            <person name="Ramirez L."/>
            <person name="Alfaro M."/>
            <person name="Sun H."/>
            <person name="Tritt A."/>
            <person name="Yoshinaga Y."/>
            <person name="Zwiers L.-H."/>
            <person name="Turgeon B."/>
            <person name="Goodwin S."/>
            <person name="Spatafora J."/>
            <person name="Crous P."/>
            <person name="Grigoriev I."/>
        </authorList>
    </citation>
    <scope>NUCLEOTIDE SEQUENCE</scope>
    <source>
        <strain evidence="11">CBS 115976</strain>
    </source>
</reference>
<accession>A0A6A6U7A8</accession>
<proteinExistence type="predicted"/>
<dbReference type="SUPFAM" id="SSF56112">
    <property type="entry name" value="Protein kinase-like (PK-like)"/>
    <property type="match status" value="1"/>
</dbReference>
<keyword evidence="5 11" id="KW-0418">Kinase</keyword>
<keyword evidence="4" id="KW-0547">Nucleotide-binding</keyword>
<organism evidence="11 12">
    <name type="scientific">Microthyrium microscopicum</name>
    <dbReference type="NCBI Taxonomy" id="703497"/>
    <lineage>
        <taxon>Eukaryota</taxon>
        <taxon>Fungi</taxon>
        <taxon>Dikarya</taxon>
        <taxon>Ascomycota</taxon>
        <taxon>Pezizomycotina</taxon>
        <taxon>Dothideomycetes</taxon>
        <taxon>Dothideomycetes incertae sedis</taxon>
        <taxon>Microthyriales</taxon>
        <taxon>Microthyriaceae</taxon>
        <taxon>Microthyrium</taxon>
    </lineage>
</organism>
<dbReference type="PROSITE" id="PS50011">
    <property type="entry name" value="PROTEIN_KINASE_DOM"/>
    <property type="match status" value="1"/>
</dbReference>
<evidence type="ECO:0000259" key="10">
    <source>
        <dbReference type="PROSITE" id="PS50011"/>
    </source>
</evidence>
<evidence type="ECO:0000256" key="7">
    <source>
        <dbReference type="ARBA" id="ARBA00047899"/>
    </source>
</evidence>
<sequence length="519" mass="57829">MESVWGDYGDLWNFGRAYTTHEPAQMTVLEERPRHALRLSIEESQRSILHSIEEEIAWDMMKQLLQGLAFLHVGLREDGTVIPGWSPILHFDIKPNNIFVYCRPKAEAGKSNLRFVIADFGLADFKGAELYLPSTTQYLAPEYARDRTAGECSDVFALACSFHEVLSGFPARYKAHDLMSAIHQRVVDHFTREKAQLLQPLNLVPIDSPLNHRQHFVNGHYYSNTTHDLPASYGMFGTNFRPREYSSALSYHMMLLFGDIEVENEIPKRPTAQEALSSLETTMGQIEKYASDNGFTFTEAAMDWDRKNDDLRNLQRNHMVKNQIESAKLYRWLRIHQISFGGNANVGMITPELICPSYTYYTEHYAPSAEIIWGKSQTLPAGLPHPVSGQYQDEYDPHKRRGISARLSMSPSPPANAVGGQTTTNTVRNLAPGQDGNGGGQEQDEVRPSTEHADETDGFTPQAGKGPAIDPQLVQIQPAAPGPLGQQVAGAAPQPDARHHGGTTPSNRPPYSPLSPPVL</sequence>
<dbReference type="InterPro" id="IPR008271">
    <property type="entry name" value="Ser/Thr_kinase_AS"/>
</dbReference>
<dbReference type="InterPro" id="IPR000719">
    <property type="entry name" value="Prot_kinase_dom"/>
</dbReference>
<feature type="compositionally biased region" description="Polar residues" evidence="9">
    <location>
        <begin position="419"/>
        <end position="428"/>
    </location>
</feature>
<evidence type="ECO:0000256" key="9">
    <source>
        <dbReference type="SAM" id="MobiDB-lite"/>
    </source>
</evidence>
<evidence type="ECO:0000256" key="8">
    <source>
        <dbReference type="ARBA" id="ARBA00048679"/>
    </source>
</evidence>
<dbReference type="AlphaFoldDB" id="A0A6A6U7A8"/>
<evidence type="ECO:0000256" key="2">
    <source>
        <dbReference type="ARBA" id="ARBA00022527"/>
    </source>
</evidence>
<dbReference type="Proteomes" id="UP000799302">
    <property type="component" value="Unassembled WGS sequence"/>
</dbReference>
<dbReference type="GO" id="GO:0005524">
    <property type="term" value="F:ATP binding"/>
    <property type="evidence" value="ECO:0007669"/>
    <property type="project" value="UniProtKB-KW"/>
</dbReference>
<keyword evidence="12" id="KW-1185">Reference proteome</keyword>
<evidence type="ECO:0000256" key="5">
    <source>
        <dbReference type="ARBA" id="ARBA00022777"/>
    </source>
</evidence>
<comment type="catalytic activity">
    <reaction evidence="7">
        <text>L-threonyl-[protein] + ATP = O-phospho-L-threonyl-[protein] + ADP + H(+)</text>
        <dbReference type="Rhea" id="RHEA:46608"/>
        <dbReference type="Rhea" id="RHEA-COMP:11060"/>
        <dbReference type="Rhea" id="RHEA-COMP:11605"/>
        <dbReference type="ChEBI" id="CHEBI:15378"/>
        <dbReference type="ChEBI" id="CHEBI:30013"/>
        <dbReference type="ChEBI" id="CHEBI:30616"/>
        <dbReference type="ChEBI" id="CHEBI:61977"/>
        <dbReference type="ChEBI" id="CHEBI:456216"/>
        <dbReference type="EC" id="2.7.11.1"/>
    </reaction>
</comment>
<dbReference type="PANTHER" id="PTHR43671">
    <property type="entry name" value="SERINE/THREONINE-PROTEIN KINASE NEK"/>
    <property type="match status" value="1"/>
</dbReference>
<dbReference type="GO" id="GO:0004674">
    <property type="term" value="F:protein serine/threonine kinase activity"/>
    <property type="evidence" value="ECO:0007669"/>
    <property type="project" value="UniProtKB-KW"/>
</dbReference>
<evidence type="ECO:0000256" key="3">
    <source>
        <dbReference type="ARBA" id="ARBA00022679"/>
    </source>
</evidence>
<dbReference type="OrthoDB" id="3634897at2759"/>
<dbReference type="PANTHER" id="PTHR43671:SF98">
    <property type="entry name" value="SERINE_THREONINE-PROTEIN KINASE NEK11"/>
    <property type="match status" value="1"/>
</dbReference>
<dbReference type="InterPro" id="IPR011009">
    <property type="entry name" value="Kinase-like_dom_sf"/>
</dbReference>
<comment type="catalytic activity">
    <reaction evidence="8">
        <text>L-seryl-[protein] + ATP = O-phospho-L-seryl-[protein] + ADP + H(+)</text>
        <dbReference type="Rhea" id="RHEA:17989"/>
        <dbReference type="Rhea" id="RHEA-COMP:9863"/>
        <dbReference type="Rhea" id="RHEA-COMP:11604"/>
        <dbReference type="ChEBI" id="CHEBI:15378"/>
        <dbReference type="ChEBI" id="CHEBI:29999"/>
        <dbReference type="ChEBI" id="CHEBI:30616"/>
        <dbReference type="ChEBI" id="CHEBI:83421"/>
        <dbReference type="ChEBI" id="CHEBI:456216"/>
        <dbReference type="EC" id="2.7.11.1"/>
    </reaction>
</comment>
<keyword evidence="3" id="KW-0808">Transferase</keyword>
<protein>
    <recommendedName>
        <fullName evidence="1">non-specific serine/threonine protein kinase</fullName>
        <ecNumber evidence="1">2.7.11.1</ecNumber>
    </recommendedName>
</protein>
<keyword evidence="2" id="KW-0723">Serine/threonine-protein kinase</keyword>
<dbReference type="InterPro" id="IPR050660">
    <property type="entry name" value="NEK_Ser/Thr_kinase"/>
</dbReference>
<evidence type="ECO:0000256" key="1">
    <source>
        <dbReference type="ARBA" id="ARBA00012513"/>
    </source>
</evidence>
<dbReference type="Gene3D" id="1.10.510.10">
    <property type="entry name" value="Transferase(Phosphotransferase) domain 1"/>
    <property type="match status" value="1"/>
</dbReference>
<evidence type="ECO:0000256" key="6">
    <source>
        <dbReference type="ARBA" id="ARBA00022840"/>
    </source>
</evidence>